<dbReference type="PANTHER" id="PTHR33337:SF40">
    <property type="entry name" value="CENP-V_GFA DOMAIN-CONTAINING PROTEIN-RELATED"/>
    <property type="match status" value="1"/>
</dbReference>
<evidence type="ECO:0000313" key="6">
    <source>
        <dbReference type="EMBL" id="MBT1444374.1"/>
    </source>
</evidence>
<evidence type="ECO:0000256" key="1">
    <source>
        <dbReference type="ARBA" id="ARBA00005495"/>
    </source>
</evidence>
<evidence type="ECO:0000313" key="7">
    <source>
        <dbReference type="Proteomes" id="UP001195903"/>
    </source>
</evidence>
<comment type="caution">
    <text evidence="6">The sequence shown here is derived from an EMBL/GenBank/DDBJ whole genome shotgun (WGS) entry which is preliminary data.</text>
</comment>
<reference evidence="6 7" key="1">
    <citation type="submission" date="2021-05" db="EMBL/GenBank/DDBJ databases">
        <title>Shewanella sp. JM162201.</title>
        <authorList>
            <person name="Xu S."/>
            <person name="Li A."/>
        </authorList>
    </citation>
    <scope>NUCLEOTIDE SEQUENCE [LARGE SCALE GENOMIC DNA]</scope>
    <source>
        <strain evidence="6 7">JM162201</strain>
    </source>
</reference>
<evidence type="ECO:0000259" key="5">
    <source>
        <dbReference type="PROSITE" id="PS51891"/>
    </source>
</evidence>
<dbReference type="PANTHER" id="PTHR33337">
    <property type="entry name" value="GFA DOMAIN-CONTAINING PROTEIN"/>
    <property type="match status" value="1"/>
</dbReference>
<keyword evidence="7" id="KW-1185">Reference proteome</keyword>
<sequence>MDTWQTSNTPPQSVLGSCLCGAVSVEVLLPVKWVAHCHCTLCQRAHGAAFVSWFGVDTDKANIIDPKEQLNWYASSALAQRGFCGCCGSSLFFRSGRWPGELHIALACMQGSVGALPMAHVFYDSHVDWFSVQDELVKKSEAEMKNE</sequence>
<dbReference type="Proteomes" id="UP001195903">
    <property type="component" value="Unassembled WGS sequence"/>
</dbReference>
<evidence type="ECO:0000256" key="4">
    <source>
        <dbReference type="ARBA" id="ARBA00023239"/>
    </source>
</evidence>
<name>A0ABS5V1M9_9GAMM</name>
<comment type="similarity">
    <text evidence="1">Belongs to the Gfa family.</text>
</comment>
<dbReference type="SUPFAM" id="SSF51316">
    <property type="entry name" value="Mss4-like"/>
    <property type="match status" value="1"/>
</dbReference>
<proteinExistence type="inferred from homology"/>
<accession>A0ABS5V1M9</accession>
<feature type="domain" description="CENP-V/GFA" evidence="5">
    <location>
        <begin position="14"/>
        <end position="124"/>
    </location>
</feature>
<dbReference type="PROSITE" id="PS51891">
    <property type="entry name" value="CENP_V_GFA"/>
    <property type="match status" value="1"/>
</dbReference>
<protein>
    <submittedName>
        <fullName evidence="6">GFA family protein</fullName>
    </submittedName>
</protein>
<dbReference type="RefSeq" id="WP_214506565.1">
    <property type="nucleotide sequence ID" value="NZ_JAHEPS010000002.1"/>
</dbReference>
<dbReference type="Gene3D" id="3.90.1590.10">
    <property type="entry name" value="glutathione-dependent formaldehyde- activating enzyme (gfa)"/>
    <property type="match status" value="1"/>
</dbReference>
<evidence type="ECO:0000256" key="3">
    <source>
        <dbReference type="ARBA" id="ARBA00022833"/>
    </source>
</evidence>
<dbReference type="InterPro" id="IPR006913">
    <property type="entry name" value="CENP-V/GFA"/>
</dbReference>
<gene>
    <name evidence="6" type="ORF">KJI95_07520</name>
</gene>
<organism evidence="6 7">
    <name type="scientific">Shewanella jiangmenensis</name>
    <dbReference type="NCBI Taxonomy" id="2837387"/>
    <lineage>
        <taxon>Bacteria</taxon>
        <taxon>Pseudomonadati</taxon>
        <taxon>Pseudomonadota</taxon>
        <taxon>Gammaproteobacteria</taxon>
        <taxon>Alteromonadales</taxon>
        <taxon>Shewanellaceae</taxon>
        <taxon>Shewanella</taxon>
    </lineage>
</organism>
<dbReference type="InterPro" id="IPR011057">
    <property type="entry name" value="Mss4-like_sf"/>
</dbReference>
<keyword evidence="4" id="KW-0456">Lyase</keyword>
<dbReference type="EMBL" id="JAHEPS010000002">
    <property type="protein sequence ID" value="MBT1444374.1"/>
    <property type="molecule type" value="Genomic_DNA"/>
</dbReference>
<dbReference type="Pfam" id="PF04828">
    <property type="entry name" value="GFA"/>
    <property type="match status" value="1"/>
</dbReference>
<keyword evidence="3" id="KW-0862">Zinc</keyword>
<keyword evidence="2" id="KW-0479">Metal-binding</keyword>
<evidence type="ECO:0000256" key="2">
    <source>
        <dbReference type="ARBA" id="ARBA00022723"/>
    </source>
</evidence>